<evidence type="ECO:0000313" key="4">
    <source>
        <dbReference type="Proteomes" id="UP000673552"/>
    </source>
</evidence>
<keyword evidence="4" id="KW-1185">Reference proteome</keyword>
<dbReference type="KEGG" id="lmat:92510593"/>
<dbReference type="RefSeq" id="XP_067174186.1">
    <property type="nucleotide sequence ID" value="XM_067318081.1"/>
</dbReference>
<dbReference type="AlphaFoldDB" id="A0A836G156"/>
<accession>A0A836G156</accession>
<dbReference type="InterPro" id="IPR054708">
    <property type="entry name" value="MTPAP-like_central"/>
</dbReference>
<organism evidence="3 4">
    <name type="scientific">Leishmania martiniquensis</name>
    <dbReference type="NCBI Taxonomy" id="1580590"/>
    <lineage>
        <taxon>Eukaryota</taxon>
        <taxon>Discoba</taxon>
        <taxon>Euglenozoa</taxon>
        <taxon>Kinetoplastea</taxon>
        <taxon>Metakinetoplastina</taxon>
        <taxon>Trypanosomatida</taxon>
        <taxon>Trypanosomatidae</taxon>
        <taxon>Leishmaniinae</taxon>
        <taxon>Leishmania</taxon>
    </lineage>
</organism>
<feature type="region of interest" description="Disordered" evidence="1">
    <location>
        <begin position="17"/>
        <end position="40"/>
    </location>
</feature>
<dbReference type="GO" id="GO:0005730">
    <property type="term" value="C:nucleolus"/>
    <property type="evidence" value="ECO:0007669"/>
    <property type="project" value="TreeGrafter"/>
</dbReference>
<dbReference type="OrthoDB" id="273664at2759"/>
<dbReference type="PANTHER" id="PTHR23092:SF15">
    <property type="entry name" value="INACTIVE NON-CANONICAL POLY(A) RNA POLYMERASE PROTEIN TRF4-2-RELATED"/>
    <property type="match status" value="1"/>
</dbReference>
<gene>
    <name evidence="3" type="ORF">LSCM1_00430</name>
</gene>
<sequence length="738" mass="78657">MGRVGSSYAADFLHLGKTSASSPRPSRTSGFGNGDDSASGDAALVNHAHGRFRGQEQELCQGGASRACNGKKQHALGLCKSMAGPESALTILPPLAKDGSLCNADHVQVGHAGGWRNRHSWEDDSGFPGRSAYGALGCVPLRQPPPPLFLGVRLPPWCRSASPAAYPLSEDGLTSELMDFSRYLQLTPHEEVSRARLLDYVQACVEELWGPFKIGCEPGATARVILYGSYAFGLSLPSSDIDVALTFPAEEAEDAARGSAEEGRENRASAALRISARRQALHLERLRDLARQLRKSAAFSALEVEIHDQCRVPRIHLRGTTRGGVSCDITTSFVSARVACIVARQRLWLQDSPLAVFLVRITKAAVKQWGLNEVFSGGLASTALYCLVLRFLAQMEQLCQHAQVEENLSPPRYEEAATTSATAFLPSPPQASLPPLPELSIPHSARGSCEAPIPTFTSATWAGRGGDTLIAAAAVPSYVPSWAVERMKYSLGKSTSLRDVKEDNALGLSGKTACSLSQWGRVRSACQEDKEADDEVDGYTQAGLSLSSGATTTATTPTAYTSACALSSSASDSHEGGAASVSATAIGPAHVDPAAKSESELPSAQELTRLAQARYGASPGRLLLKLWRFLSDDAFVTGYQVADAFGDDLVWCNGGEGCGLNVGCAQLPLMSSLEQATFASTASSDLSAATFRLPELLSLFRHSSASLEDMLWYQRYPWRTAPTMLSTVFVDPRLPTAS</sequence>
<dbReference type="GO" id="GO:1990817">
    <property type="term" value="F:poly(A) RNA polymerase activity"/>
    <property type="evidence" value="ECO:0007669"/>
    <property type="project" value="InterPro"/>
</dbReference>
<dbReference type="InterPro" id="IPR045862">
    <property type="entry name" value="Trf4-like"/>
</dbReference>
<dbReference type="GO" id="GO:0003729">
    <property type="term" value="F:mRNA binding"/>
    <property type="evidence" value="ECO:0007669"/>
    <property type="project" value="TreeGrafter"/>
</dbReference>
<dbReference type="Proteomes" id="UP000673552">
    <property type="component" value="Chromosome 36"/>
</dbReference>
<proteinExistence type="predicted"/>
<dbReference type="GO" id="GO:0043634">
    <property type="term" value="P:polyadenylation-dependent ncRNA catabolic process"/>
    <property type="evidence" value="ECO:0007669"/>
    <property type="project" value="TreeGrafter"/>
</dbReference>
<dbReference type="Pfam" id="PF22600">
    <property type="entry name" value="MTPAP-like_central"/>
    <property type="match status" value="1"/>
</dbReference>
<comment type="caution">
    <text evidence="3">The sequence shown here is derived from an EMBL/GenBank/DDBJ whole genome shotgun (WGS) entry which is preliminary data.</text>
</comment>
<dbReference type="GO" id="GO:0031499">
    <property type="term" value="C:TRAMP complex"/>
    <property type="evidence" value="ECO:0007669"/>
    <property type="project" value="TreeGrafter"/>
</dbReference>
<dbReference type="GO" id="GO:0031123">
    <property type="term" value="P:RNA 3'-end processing"/>
    <property type="evidence" value="ECO:0007669"/>
    <property type="project" value="TreeGrafter"/>
</dbReference>
<name>A0A836G156_9TRYP</name>
<dbReference type="InterPro" id="IPR043519">
    <property type="entry name" value="NT_sf"/>
</dbReference>
<protein>
    <recommendedName>
        <fullName evidence="2">Poly(A) RNA polymerase mitochondrial-like central palm domain-containing protein</fullName>
    </recommendedName>
</protein>
<dbReference type="GO" id="GO:0005739">
    <property type="term" value="C:mitochondrion"/>
    <property type="evidence" value="ECO:0007669"/>
    <property type="project" value="UniProtKB-ARBA"/>
</dbReference>
<dbReference type="Gene3D" id="3.30.460.10">
    <property type="entry name" value="Beta Polymerase, domain 2"/>
    <property type="match status" value="1"/>
</dbReference>
<reference evidence="3 4" key="1">
    <citation type="submission" date="2021-03" db="EMBL/GenBank/DDBJ databases">
        <title>Leishmania (Mundinia) martiniquensis Genome sequencing and assembly.</title>
        <authorList>
            <person name="Almutairi H."/>
            <person name="Gatherer D."/>
        </authorList>
    </citation>
    <scope>NUCLEOTIDE SEQUENCE [LARGE SCALE GENOMIC DNA]</scope>
    <source>
        <strain evidence="3">LSCM1</strain>
    </source>
</reference>
<dbReference type="SUPFAM" id="SSF81301">
    <property type="entry name" value="Nucleotidyltransferase"/>
    <property type="match status" value="1"/>
</dbReference>
<dbReference type="EMBL" id="JAFEUZ010000036">
    <property type="protein sequence ID" value="KAG5464249.1"/>
    <property type="molecule type" value="Genomic_DNA"/>
</dbReference>
<dbReference type="GeneID" id="92510593"/>
<evidence type="ECO:0000313" key="3">
    <source>
        <dbReference type="EMBL" id="KAG5464249.1"/>
    </source>
</evidence>
<feature type="compositionally biased region" description="Low complexity" evidence="1">
    <location>
        <begin position="18"/>
        <end position="29"/>
    </location>
</feature>
<dbReference type="CDD" id="cd05402">
    <property type="entry name" value="NT_PAP_TUTase"/>
    <property type="match status" value="1"/>
</dbReference>
<evidence type="ECO:0000259" key="2">
    <source>
        <dbReference type="Pfam" id="PF22600"/>
    </source>
</evidence>
<feature type="domain" description="Poly(A) RNA polymerase mitochondrial-like central palm" evidence="2">
    <location>
        <begin position="173"/>
        <end position="331"/>
    </location>
</feature>
<evidence type="ECO:0000256" key="1">
    <source>
        <dbReference type="SAM" id="MobiDB-lite"/>
    </source>
</evidence>
<dbReference type="PANTHER" id="PTHR23092">
    <property type="entry name" value="POLY(A) RNA POLYMERASE"/>
    <property type="match status" value="1"/>
</dbReference>